<feature type="region of interest" description="Disordered" evidence="1">
    <location>
        <begin position="7"/>
        <end position="35"/>
    </location>
</feature>
<dbReference type="Proteomes" id="UP000076871">
    <property type="component" value="Unassembled WGS sequence"/>
</dbReference>
<protein>
    <submittedName>
        <fullName evidence="2">Uncharacterized protein</fullName>
    </submittedName>
</protein>
<name>A0A165FSW9_9APHY</name>
<gene>
    <name evidence="2" type="ORF">LAESUDRAFT_551061</name>
</gene>
<evidence type="ECO:0000313" key="2">
    <source>
        <dbReference type="EMBL" id="KZT09371.1"/>
    </source>
</evidence>
<sequence>MPVLVRLTHTNSPMTADPAKTTHGTRRTSRASRCSPTLHAHATSAYRVKHIIHACQTRPLAHSTKHKQRTHSATSIAITRSNHPELTATDVDRRTARPSAHRSCRPTRTRTLTLRKAVGRDGKEEIYFLRVGHEMNDMPWSGGALRAQESAWA</sequence>
<dbReference type="EMBL" id="KV427612">
    <property type="protein sequence ID" value="KZT09371.1"/>
    <property type="molecule type" value="Genomic_DNA"/>
</dbReference>
<dbReference type="AlphaFoldDB" id="A0A165FSW9"/>
<organism evidence="2 3">
    <name type="scientific">Laetiporus sulphureus 93-53</name>
    <dbReference type="NCBI Taxonomy" id="1314785"/>
    <lineage>
        <taxon>Eukaryota</taxon>
        <taxon>Fungi</taxon>
        <taxon>Dikarya</taxon>
        <taxon>Basidiomycota</taxon>
        <taxon>Agaricomycotina</taxon>
        <taxon>Agaricomycetes</taxon>
        <taxon>Polyporales</taxon>
        <taxon>Laetiporus</taxon>
    </lineage>
</organism>
<dbReference type="GeneID" id="63819930"/>
<evidence type="ECO:0000313" key="3">
    <source>
        <dbReference type="Proteomes" id="UP000076871"/>
    </source>
</evidence>
<dbReference type="InParanoid" id="A0A165FSW9"/>
<accession>A0A165FSW9</accession>
<proteinExistence type="predicted"/>
<evidence type="ECO:0000256" key="1">
    <source>
        <dbReference type="SAM" id="MobiDB-lite"/>
    </source>
</evidence>
<reference evidence="2 3" key="1">
    <citation type="journal article" date="2016" name="Mol. Biol. Evol.">
        <title>Comparative Genomics of Early-Diverging Mushroom-Forming Fungi Provides Insights into the Origins of Lignocellulose Decay Capabilities.</title>
        <authorList>
            <person name="Nagy L.G."/>
            <person name="Riley R."/>
            <person name="Tritt A."/>
            <person name="Adam C."/>
            <person name="Daum C."/>
            <person name="Floudas D."/>
            <person name="Sun H."/>
            <person name="Yadav J.S."/>
            <person name="Pangilinan J."/>
            <person name="Larsson K.H."/>
            <person name="Matsuura K."/>
            <person name="Barry K."/>
            <person name="Labutti K."/>
            <person name="Kuo R."/>
            <person name="Ohm R.A."/>
            <person name="Bhattacharya S.S."/>
            <person name="Shirouzu T."/>
            <person name="Yoshinaga Y."/>
            <person name="Martin F.M."/>
            <person name="Grigoriev I.V."/>
            <person name="Hibbett D.S."/>
        </authorList>
    </citation>
    <scope>NUCLEOTIDE SEQUENCE [LARGE SCALE GENOMIC DNA]</scope>
    <source>
        <strain evidence="2 3">93-53</strain>
    </source>
</reference>
<keyword evidence="3" id="KW-1185">Reference proteome</keyword>
<dbReference type="RefSeq" id="XP_040767111.1">
    <property type="nucleotide sequence ID" value="XM_040902899.1"/>
</dbReference>